<evidence type="ECO:0000313" key="1">
    <source>
        <dbReference type="EMBL" id="PKY48949.1"/>
    </source>
</evidence>
<keyword evidence="2" id="KW-1185">Reference proteome</keyword>
<evidence type="ECO:0000313" key="2">
    <source>
        <dbReference type="Proteomes" id="UP000234323"/>
    </source>
</evidence>
<dbReference type="VEuPathDB" id="FungiDB:RhiirFUN_018725"/>
<accession>A0A2I1GQQ7</accession>
<proteinExistence type="predicted"/>
<dbReference type="VEuPathDB" id="FungiDB:RhiirA1_403360"/>
<name>A0A2I1GQQ7_9GLOM</name>
<comment type="caution">
    <text evidence="1">The sequence shown here is derived from an EMBL/GenBank/DDBJ whole genome shotgun (WGS) entry which is preliminary data.</text>
</comment>
<gene>
    <name evidence="1" type="ORF">RhiirA4_464721</name>
</gene>
<dbReference type="EMBL" id="LLXI01000689">
    <property type="protein sequence ID" value="PKY48949.1"/>
    <property type="molecule type" value="Genomic_DNA"/>
</dbReference>
<dbReference type="AlphaFoldDB" id="A0A2I1GQQ7"/>
<protein>
    <submittedName>
        <fullName evidence="1">Uncharacterized protein</fullName>
    </submittedName>
</protein>
<organism evidence="1 2">
    <name type="scientific">Rhizophagus irregularis</name>
    <dbReference type="NCBI Taxonomy" id="588596"/>
    <lineage>
        <taxon>Eukaryota</taxon>
        <taxon>Fungi</taxon>
        <taxon>Fungi incertae sedis</taxon>
        <taxon>Mucoromycota</taxon>
        <taxon>Glomeromycotina</taxon>
        <taxon>Glomeromycetes</taxon>
        <taxon>Glomerales</taxon>
        <taxon>Glomeraceae</taxon>
        <taxon>Rhizophagus</taxon>
    </lineage>
</organism>
<reference evidence="1 2" key="1">
    <citation type="submission" date="2015-10" db="EMBL/GenBank/DDBJ databases">
        <title>Genome analyses suggest a sexual origin of heterokaryosis in a supposedly ancient asexual fungus.</title>
        <authorList>
            <person name="Ropars J."/>
            <person name="Sedzielewska K."/>
            <person name="Noel J."/>
            <person name="Charron P."/>
            <person name="Farinelli L."/>
            <person name="Marton T."/>
            <person name="Kruger M."/>
            <person name="Pelin A."/>
            <person name="Brachmann A."/>
            <person name="Corradi N."/>
        </authorList>
    </citation>
    <scope>NUCLEOTIDE SEQUENCE [LARGE SCALE GENOMIC DNA]</scope>
    <source>
        <strain evidence="1 2">A4</strain>
    </source>
</reference>
<sequence>MITYWKSNARKEFGFFGQEINNKPKLSDSELNRRITEALAEADNTGEEEDNVFEDNLSQPVRRTINGEIIPDDNVVVLIEKVWIEDEIDLSNNLILKDIGNIPKDLDEEFIDNEENNNENISLTDDETVDNGNGKGILNYNVDDLLDEYINEH</sequence>
<dbReference type="Proteomes" id="UP000234323">
    <property type="component" value="Unassembled WGS sequence"/>
</dbReference>